<evidence type="ECO:0000313" key="2">
    <source>
        <dbReference type="EMBL" id="HJG11395.1"/>
    </source>
</evidence>
<feature type="signal peptide" evidence="1">
    <location>
        <begin position="1"/>
        <end position="20"/>
    </location>
</feature>
<feature type="chain" id="PRO_5037274135" evidence="1">
    <location>
        <begin position="21"/>
        <end position="195"/>
    </location>
</feature>
<dbReference type="AlphaFoldDB" id="A0A921I510"/>
<reference evidence="2" key="1">
    <citation type="journal article" date="2021" name="PeerJ">
        <title>Extensive microbial diversity within the chicken gut microbiome revealed by metagenomics and culture.</title>
        <authorList>
            <person name="Gilroy R."/>
            <person name="Ravi A."/>
            <person name="Getino M."/>
            <person name="Pursley I."/>
            <person name="Horton D.L."/>
            <person name="Alikhan N.F."/>
            <person name="Baker D."/>
            <person name="Gharbi K."/>
            <person name="Hall N."/>
            <person name="Watson M."/>
            <person name="Adriaenssens E.M."/>
            <person name="Foster-Nyarko E."/>
            <person name="Jarju S."/>
            <person name="Secka A."/>
            <person name="Antonio M."/>
            <person name="Oren A."/>
            <person name="Chaudhuri R.R."/>
            <person name="La Ragione R."/>
            <person name="Hildebrand F."/>
            <person name="Pallen M.J."/>
        </authorList>
    </citation>
    <scope>NUCLEOTIDE SEQUENCE</scope>
    <source>
        <strain evidence="2">CHK154-13316</strain>
    </source>
</reference>
<evidence type="ECO:0000313" key="3">
    <source>
        <dbReference type="Proteomes" id="UP000747074"/>
    </source>
</evidence>
<comment type="caution">
    <text evidence="2">The sequence shown here is derived from an EMBL/GenBank/DDBJ whole genome shotgun (WGS) entry which is preliminary data.</text>
</comment>
<dbReference type="Proteomes" id="UP000747074">
    <property type="component" value="Unassembled WGS sequence"/>
</dbReference>
<proteinExistence type="predicted"/>
<sequence>MKKVFFSLFLAFTIVATAFAQEESEHLTFKGVPIDGTLNEYVTKMKQAGFTHIGTQDGTAILKGDFAGFKGCTIGVATLKTTNKVNTIGVIFPEQDDWDSLENNYTHLKSMLTEKYGEPSDCVETFQGYGSPQTDSDKLHKLKMDECTWYTTYSTSKGDIQLSIDNQSVMSCYVLLRYFDKINTDAVRKQAMDDL</sequence>
<accession>A0A921I510</accession>
<keyword evidence="1" id="KW-0732">Signal</keyword>
<gene>
    <name evidence="2" type="ORF">K8V07_05650</name>
</gene>
<organism evidence="2 3">
    <name type="scientific">Bacteroides xylanisolvens</name>
    <dbReference type="NCBI Taxonomy" id="371601"/>
    <lineage>
        <taxon>Bacteria</taxon>
        <taxon>Pseudomonadati</taxon>
        <taxon>Bacteroidota</taxon>
        <taxon>Bacteroidia</taxon>
        <taxon>Bacteroidales</taxon>
        <taxon>Bacteroidaceae</taxon>
        <taxon>Bacteroides</taxon>
    </lineage>
</organism>
<name>A0A921I510_9BACE</name>
<evidence type="ECO:0000256" key="1">
    <source>
        <dbReference type="SAM" id="SignalP"/>
    </source>
</evidence>
<reference evidence="2" key="2">
    <citation type="submission" date="2021-09" db="EMBL/GenBank/DDBJ databases">
        <authorList>
            <person name="Gilroy R."/>
        </authorList>
    </citation>
    <scope>NUCLEOTIDE SEQUENCE</scope>
    <source>
        <strain evidence="2">CHK154-13316</strain>
    </source>
</reference>
<protein>
    <submittedName>
        <fullName evidence="2">Uncharacterized protein</fullName>
    </submittedName>
</protein>
<dbReference type="EMBL" id="DYVL01000073">
    <property type="protein sequence ID" value="HJG11395.1"/>
    <property type="molecule type" value="Genomic_DNA"/>
</dbReference>